<dbReference type="Pfam" id="PF10070">
    <property type="entry name" value="DabA"/>
    <property type="match status" value="1"/>
</dbReference>
<evidence type="ECO:0000256" key="4">
    <source>
        <dbReference type="ARBA" id="ARBA00022833"/>
    </source>
</evidence>
<gene>
    <name evidence="6" type="primary">dabA</name>
    <name evidence="7" type="ORF">SOCEGT47_039430</name>
</gene>
<comment type="function">
    <text evidence="6">Part of an energy-coupled inorganic carbon pump.</text>
</comment>
<dbReference type="PANTHER" id="PTHR38344:SF1">
    <property type="entry name" value="INORGANIC CARBON TRANSPORTER SUBUNIT DABA-RELATED"/>
    <property type="match status" value="1"/>
</dbReference>
<dbReference type="GO" id="GO:0008270">
    <property type="term" value="F:zinc ion binding"/>
    <property type="evidence" value="ECO:0007669"/>
    <property type="project" value="UniProtKB-UniRule"/>
</dbReference>
<evidence type="ECO:0000313" key="8">
    <source>
        <dbReference type="Proteomes" id="UP000295781"/>
    </source>
</evidence>
<feature type="binding site" evidence="6">
    <location>
        <position position="706"/>
    </location>
    <ligand>
        <name>Zn(2+)</name>
        <dbReference type="ChEBI" id="CHEBI:29105"/>
    </ligand>
</feature>
<keyword evidence="4 6" id="KW-0862">Zinc</keyword>
<dbReference type="EMBL" id="CP012670">
    <property type="protein sequence ID" value="AUX23418.1"/>
    <property type="molecule type" value="Genomic_DNA"/>
</dbReference>
<dbReference type="AlphaFoldDB" id="A0A4P2Q359"/>
<comment type="subunit">
    <text evidence="6">Forms a complex with DabB.</text>
</comment>
<evidence type="ECO:0000256" key="1">
    <source>
        <dbReference type="ARBA" id="ARBA00022448"/>
    </source>
</evidence>
<accession>A0A4P2Q359</accession>
<dbReference type="InterPro" id="IPR018752">
    <property type="entry name" value="DabA"/>
</dbReference>
<protein>
    <recommendedName>
        <fullName evidence="6">Probable inorganic carbon transporter subunit DabA</fullName>
    </recommendedName>
</protein>
<keyword evidence="3 6" id="KW-0479">Metal-binding</keyword>
<organism evidence="7 8">
    <name type="scientific">Sorangium cellulosum</name>
    <name type="common">Polyangium cellulosum</name>
    <dbReference type="NCBI Taxonomy" id="56"/>
    <lineage>
        <taxon>Bacteria</taxon>
        <taxon>Pseudomonadati</taxon>
        <taxon>Myxococcota</taxon>
        <taxon>Polyangia</taxon>
        <taxon>Polyangiales</taxon>
        <taxon>Polyangiaceae</taxon>
        <taxon>Sorangium</taxon>
    </lineage>
</organism>
<keyword evidence="1 6" id="KW-0813">Transport</keyword>
<comment type="subcellular location">
    <subcellularLocation>
        <location evidence="6">Cell membrane</location>
        <topology evidence="6">Peripheral membrane protein</topology>
    </subcellularLocation>
</comment>
<evidence type="ECO:0000256" key="2">
    <source>
        <dbReference type="ARBA" id="ARBA00022475"/>
    </source>
</evidence>
<reference evidence="7 8" key="1">
    <citation type="submission" date="2015-09" db="EMBL/GenBank/DDBJ databases">
        <title>Sorangium comparison.</title>
        <authorList>
            <person name="Zaburannyi N."/>
            <person name="Bunk B."/>
            <person name="Overmann J."/>
            <person name="Mueller R."/>
        </authorList>
    </citation>
    <scope>NUCLEOTIDE SEQUENCE [LARGE SCALE GENOMIC DNA]</scope>
    <source>
        <strain evidence="7 8">So ceGT47</strain>
    </source>
</reference>
<dbReference type="Proteomes" id="UP000295781">
    <property type="component" value="Chromosome"/>
</dbReference>
<sequence length="1035" mass="113612">MRVRAADLRRYYHSTIEMNEPSSTSSADEAPEERLRTLLQHAGHFLPAQGPIGVFVHHNTLHAFQHLPFHDALAAASALFEAEPYLPEAEYRAHIASGRIDDQDIEAALAERFAERPDERRGPLSRNEIERLALRFRVEGVTEAGLRWRIAEAGETRRLRPDLPPKPYRRLIVGTERWLAERPDAAARLVDLGGRDPESRAALALWDACCSVPLPPATPAAPPLIDRVGVDRSHRDLLLALTGEDPAELIDPLFIRLLGAYLDEGIAHWAMPDRAQGLFRAFRGLVLDGSRPAEACFAGLDAELRALGASTPPAAVAVAALRELGVAEDRWEGYVTRVLLELPGWAGMVHRLERTPGDRPEGAPPASLVDYLAVRLTLARYALRHVARRKLGYKGPLAGLVEHARRAAKPVEPPPRSPDGDRPFRLFQLAQLAGLSVAQIHPLPVEDRVWALEVLEGLDEMARRRLLHEAYEHHHRVEVLHGIAANLRRPASERAVSDPRFQVALCIDDRCEGLRRHFEELSPRHETFGIAGFFGVPIRYRGLDDAGHASLCPVNVVPAHEIVERPRVEGFGLVRKARRRRWARFVHALGHGTRTLSRGLLLTPTLGLFSTIPLVGRTLFPRAYARLRGAIARRLLPAVPTQLHSPHEEGAQARGGGAPLAAAEEAAMVAATLEIMGLTRRFAPLVVVLGHGASSVNNPHHSAYDCGACGGRHGGPNARLFAAMANDREVRALLRARGIDIPEGTFFLGGMNNTTTEEIVFYDEILAPPSHRGEIAALKGALVEARKRHAHERCRRFASAPERLSPEQALAHVEARAVDLSEARPELGHATNAVCVIGRRELTRGLFLDRRVFLTSYDPTQDPTGAVLERVLLSAGPVGAGINLEYYFSRVDNLRFGAGTKLPHNLVSLLGVMDGARSDLRTGLPKQMIEIHEPVRMLTVVEASTETAAAICARQPSLRELIFNGWIQLACVDPATGRIEHFARGAFAPFSPPERPLPTVARSSDWYAGKRDFVPPAVVRPAPLGASLEIAEHAA</sequence>
<dbReference type="PANTHER" id="PTHR38344">
    <property type="entry name" value="UPF0753 PROTEIN AQ_863"/>
    <property type="match status" value="1"/>
</dbReference>
<dbReference type="HAMAP" id="MF_01871">
    <property type="entry name" value="DabA"/>
    <property type="match status" value="1"/>
</dbReference>
<feature type="binding site" evidence="6">
    <location>
        <position position="506"/>
    </location>
    <ligand>
        <name>Zn(2+)</name>
        <dbReference type="ChEBI" id="CHEBI:29105"/>
    </ligand>
</feature>
<feature type="binding site" evidence="6">
    <location>
        <position position="508"/>
    </location>
    <ligand>
        <name>Zn(2+)</name>
        <dbReference type="ChEBI" id="CHEBI:29105"/>
    </ligand>
</feature>
<comment type="similarity">
    <text evidence="6">Belongs to the inorganic carbon transporter (TC 9.A.2) DabA family.</text>
</comment>
<evidence type="ECO:0000313" key="7">
    <source>
        <dbReference type="EMBL" id="AUX23418.1"/>
    </source>
</evidence>
<evidence type="ECO:0000256" key="6">
    <source>
        <dbReference type="HAMAP-Rule" id="MF_01871"/>
    </source>
</evidence>
<proteinExistence type="inferred from homology"/>
<evidence type="ECO:0000256" key="3">
    <source>
        <dbReference type="ARBA" id="ARBA00022723"/>
    </source>
</evidence>
<dbReference type="GO" id="GO:0005886">
    <property type="term" value="C:plasma membrane"/>
    <property type="evidence" value="ECO:0007669"/>
    <property type="project" value="UniProtKB-SubCell"/>
</dbReference>
<keyword evidence="2 6" id="KW-1003">Cell membrane</keyword>
<comment type="cofactor">
    <cofactor evidence="6">
        <name>Zn(2+)</name>
        <dbReference type="ChEBI" id="CHEBI:29105"/>
    </cofactor>
</comment>
<name>A0A4P2Q359_SORCE</name>
<evidence type="ECO:0000256" key="5">
    <source>
        <dbReference type="ARBA" id="ARBA00023136"/>
    </source>
</evidence>
<keyword evidence="5 6" id="KW-0472">Membrane</keyword>
<feature type="binding site" evidence="6">
    <location>
        <position position="691"/>
    </location>
    <ligand>
        <name>Zn(2+)</name>
        <dbReference type="ChEBI" id="CHEBI:29105"/>
    </ligand>
</feature>